<dbReference type="PANTHER" id="PTHR12461:SF99">
    <property type="entry name" value="BIFUNCTIONAL PEPTIDASE AND (3S)-LYSYL HYDROXYLASE JMJD7"/>
    <property type="match status" value="1"/>
</dbReference>
<dbReference type="InterPro" id="IPR041667">
    <property type="entry name" value="Cupin_8"/>
</dbReference>
<dbReference type="Gene3D" id="2.60.120.10">
    <property type="entry name" value="Jelly Rolls"/>
    <property type="match status" value="1"/>
</dbReference>
<reference evidence="3" key="1">
    <citation type="submission" date="2021-01" db="EMBL/GenBank/DDBJ databases">
        <authorList>
            <person name="Corre E."/>
            <person name="Pelletier E."/>
            <person name="Niang G."/>
            <person name="Scheremetjew M."/>
            <person name="Finn R."/>
            <person name="Kale V."/>
            <person name="Holt S."/>
            <person name="Cochrane G."/>
            <person name="Meng A."/>
            <person name="Brown T."/>
            <person name="Cohen L."/>
        </authorList>
    </citation>
    <scope>NUCLEOTIDE SEQUENCE</scope>
    <source>
        <strain evidence="3">CCMP722</strain>
    </source>
</reference>
<dbReference type="SUPFAM" id="SSF51197">
    <property type="entry name" value="Clavaminate synthase-like"/>
    <property type="match status" value="1"/>
</dbReference>
<organism evidence="3">
    <name type="scientific">Pyramimonas obovata</name>
    <dbReference type="NCBI Taxonomy" id="1411642"/>
    <lineage>
        <taxon>Eukaryota</taxon>
        <taxon>Viridiplantae</taxon>
        <taxon>Chlorophyta</taxon>
        <taxon>Pyramimonadophyceae</taxon>
        <taxon>Pyramimonadales</taxon>
        <taxon>Pyramimonadaceae</taxon>
        <taxon>Pyramimonas</taxon>
        <taxon>Pyramimonas incertae sedis</taxon>
    </lineage>
</organism>
<dbReference type="SMART" id="SM00558">
    <property type="entry name" value="JmjC"/>
    <property type="match status" value="1"/>
</dbReference>
<name>A0A7S0RY55_9CHLO</name>
<dbReference type="AlphaFoldDB" id="A0A7S0RY55"/>
<accession>A0A7S0RY55</accession>
<dbReference type="EMBL" id="HBFA01038951">
    <property type="protein sequence ID" value="CAD8690223.1"/>
    <property type="molecule type" value="Transcribed_RNA"/>
</dbReference>
<dbReference type="PANTHER" id="PTHR12461">
    <property type="entry name" value="HYPOXIA-INDUCIBLE FACTOR 1 ALPHA INHIBITOR-RELATED"/>
    <property type="match status" value="1"/>
</dbReference>
<evidence type="ECO:0000259" key="2">
    <source>
        <dbReference type="PROSITE" id="PS51184"/>
    </source>
</evidence>
<evidence type="ECO:0000313" key="3">
    <source>
        <dbReference type="EMBL" id="CAD8690223.1"/>
    </source>
</evidence>
<dbReference type="PROSITE" id="PS51184">
    <property type="entry name" value="JMJC"/>
    <property type="match status" value="1"/>
</dbReference>
<dbReference type="InterPro" id="IPR003347">
    <property type="entry name" value="JmjC_dom"/>
</dbReference>
<evidence type="ECO:0000256" key="1">
    <source>
        <dbReference type="ARBA" id="ARBA00006801"/>
    </source>
</evidence>
<comment type="similarity">
    <text evidence="1">Belongs to the JARID1 histone demethylase family.</text>
</comment>
<gene>
    <name evidence="3" type="ORF">POBO1169_LOCUS19479</name>
</gene>
<feature type="domain" description="JmjC" evidence="2">
    <location>
        <begin position="124"/>
        <end position="315"/>
    </location>
</feature>
<sequence length="333" mass="37745">MSDVFFDLSAEVRELSVPSCVERIGKVPDPIVFLREYVAQNRPVVITGGASHWPALERWNLSFLQKKLDGQKVTVDVTPDGRGDAVVQTDKGTFFVTPEERQMSLEEFERLLKQSRVDPSLGVPYAQHQNGSFTEEYDSLIGDAEPHLEWASEALGGLPEAVNMWIGDERAVTSLHRDHYENLYVVVKGAKHFTLLPPADYHRLYTTNYPTASYVQKQEGGEFEVIPQDPPQEVPWIPVDPHPFEPAVARRQYPRFFDGPPPVECTVHEGDILYLPSMWYHHVRQTPNEEGVTIAVNYWYDMAFDCKYAYFNFVQACYDSKGAVDSSGATPAE</sequence>
<dbReference type="InterPro" id="IPR014710">
    <property type="entry name" value="RmlC-like_jellyroll"/>
</dbReference>
<dbReference type="Pfam" id="PF13621">
    <property type="entry name" value="Cupin_8"/>
    <property type="match status" value="1"/>
</dbReference>
<protein>
    <recommendedName>
        <fullName evidence="2">JmjC domain-containing protein</fullName>
    </recommendedName>
</protein>
<proteinExistence type="inferred from homology"/>